<accession>F0QDH0</accession>
<proteinExistence type="predicted"/>
<dbReference type="RefSeq" id="WP_013596011.1">
    <property type="nucleotide sequence ID" value="NC_015138.1"/>
</dbReference>
<sequence length="198" mass="21871">MLYGPPAVGKLTVGKELAKKCSAALFHNHLTHDIAIVLLGDNSSFESRRRFACRLRLNAIALLLESDARDIITTFCYEGPHDDWYIDGLKALCAEHQATPYFIQLKARNDQLMGRVENADRRAFRKVNSGEQLAVILERCAYGIPIRADNHLCMDTSDLLPDEVSGEITEWLATAQCGGVRSVCGGLAAAPEETFHNP</sequence>
<dbReference type="GeneID" id="34237049"/>
<organism evidence="1 2">
    <name type="scientific">Paracidovorax avenae (strain ATCC 19860 / DSM 7227 / CCUG 15838 / JCM 20985 / LMG 2117 / NCPPB 1011)</name>
    <name type="common">Acidovorax avenae</name>
    <dbReference type="NCBI Taxonomy" id="643561"/>
    <lineage>
        <taxon>Bacteria</taxon>
        <taxon>Pseudomonadati</taxon>
        <taxon>Pseudomonadota</taxon>
        <taxon>Betaproteobacteria</taxon>
        <taxon>Burkholderiales</taxon>
        <taxon>Comamonadaceae</taxon>
        <taxon>Paracidovorax</taxon>
    </lineage>
</organism>
<dbReference type="InterPro" id="IPR027417">
    <property type="entry name" value="P-loop_NTPase"/>
</dbReference>
<dbReference type="HOGENOM" id="CLU_092496_2_0_4"/>
<gene>
    <name evidence="1" type="ordered locus">Acav_3632</name>
</gene>
<reference evidence="1" key="1">
    <citation type="submission" date="2011-02" db="EMBL/GenBank/DDBJ databases">
        <title>Complete sequence of Acidovorax avenae subsp. avenae ATCC 19860.</title>
        <authorList>
            <consortium name="US DOE Joint Genome Institute"/>
            <person name="Lucas S."/>
            <person name="Copeland A."/>
            <person name="Lapidus A."/>
            <person name="Cheng J.-F."/>
            <person name="Goodwin L."/>
            <person name="Pitluck S."/>
            <person name="Chertkov O."/>
            <person name="Held B."/>
            <person name="Detter J.C."/>
            <person name="Han C."/>
            <person name="Tapia R."/>
            <person name="Land M."/>
            <person name="Hauser L."/>
            <person name="Kyrpides N."/>
            <person name="Ivanova N."/>
            <person name="Ovchinnikova G."/>
            <person name="Pagani I."/>
            <person name="Gordon S."/>
            <person name="Woyke T."/>
        </authorList>
    </citation>
    <scope>NUCLEOTIDE SEQUENCE</scope>
    <source>
        <strain evidence="1">ATCC 19860</strain>
    </source>
</reference>
<keyword evidence="2" id="KW-1185">Reference proteome</keyword>
<protein>
    <submittedName>
        <fullName evidence="1">Uncharacterized protein</fullName>
    </submittedName>
</protein>
<evidence type="ECO:0000313" key="1">
    <source>
        <dbReference type="EMBL" id="ADX47530.1"/>
    </source>
</evidence>
<evidence type="ECO:0000313" key="2">
    <source>
        <dbReference type="Proteomes" id="UP000002482"/>
    </source>
</evidence>
<dbReference type="Proteomes" id="UP000002482">
    <property type="component" value="Chromosome"/>
</dbReference>
<name>F0QDH0_PARA1</name>
<dbReference type="SUPFAM" id="SSF52540">
    <property type="entry name" value="P-loop containing nucleoside triphosphate hydrolases"/>
    <property type="match status" value="1"/>
</dbReference>
<dbReference type="KEGG" id="aaa:Acav_3632"/>
<dbReference type="AlphaFoldDB" id="F0QDH0"/>
<dbReference type="Gene3D" id="3.40.50.300">
    <property type="entry name" value="P-loop containing nucleotide triphosphate hydrolases"/>
    <property type="match status" value="1"/>
</dbReference>
<dbReference type="EMBL" id="CP002521">
    <property type="protein sequence ID" value="ADX47530.1"/>
    <property type="molecule type" value="Genomic_DNA"/>
</dbReference>